<name>A0A4Y3W9H1_NITWI</name>
<evidence type="ECO:0000313" key="2">
    <source>
        <dbReference type="Proteomes" id="UP000318825"/>
    </source>
</evidence>
<comment type="caution">
    <text evidence="1">The sequence shown here is derived from an EMBL/GenBank/DDBJ whole genome shotgun (WGS) entry which is preliminary data.</text>
</comment>
<accession>A0A4Y3W9H1</accession>
<sequence length="123" mass="13684">MQEIEDAFVSECRRQGFQPNTATMNQLAIDYAGSVLNGGFIVLPSHLSIALKDAVRDLAQRCPEVFADIEATPNNASITQTIISEVRTRRKRSLPSDWSAVRERMTGITAEMMDQIAQTRQGK</sequence>
<protein>
    <submittedName>
        <fullName evidence="1">Uncharacterized protein</fullName>
    </submittedName>
</protein>
<reference evidence="1 2" key="1">
    <citation type="submission" date="2019-06" db="EMBL/GenBank/DDBJ databases">
        <title>Whole genome shotgun sequence of Nitrobacter winogradskyi NBRC 14297.</title>
        <authorList>
            <person name="Hosoyama A."/>
            <person name="Uohara A."/>
            <person name="Ohji S."/>
            <person name="Ichikawa N."/>
        </authorList>
    </citation>
    <scope>NUCLEOTIDE SEQUENCE [LARGE SCALE GENOMIC DNA]</scope>
    <source>
        <strain evidence="1 2">NBRC 14297</strain>
    </source>
</reference>
<dbReference type="RefSeq" id="WP_141382422.1">
    <property type="nucleotide sequence ID" value="NZ_JALJZS010000004.1"/>
</dbReference>
<dbReference type="AlphaFoldDB" id="A0A4Y3W9H1"/>
<dbReference type="Proteomes" id="UP000318825">
    <property type="component" value="Unassembled WGS sequence"/>
</dbReference>
<gene>
    <name evidence="1" type="ORF">NWI01_05520</name>
</gene>
<proteinExistence type="predicted"/>
<dbReference type="EMBL" id="BJNF01000014">
    <property type="protein sequence ID" value="GEC14660.1"/>
    <property type="molecule type" value="Genomic_DNA"/>
</dbReference>
<evidence type="ECO:0000313" key="1">
    <source>
        <dbReference type="EMBL" id="GEC14660.1"/>
    </source>
</evidence>
<organism evidence="1 2">
    <name type="scientific">Nitrobacter winogradskyi</name>
    <name type="common">Nitrobacter agilis</name>
    <dbReference type="NCBI Taxonomy" id="913"/>
    <lineage>
        <taxon>Bacteria</taxon>
        <taxon>Pseudomonadati</taxon>
        <taxon>Pseudomonadota</taxon>
        <taxon>Alphaproteobacteria</taxon>
        <taxon>Hyphomicrobiales</taxon>
        <taxon>Nitrobacteraceae</taxon>
        <taxon>Nitrobacter</taxon>
    </lineage>
</organism>
<dbReference type="OrthoDB" id="9888288at2"/>